<dbReference type="AlphaFoldDB" id="A0A1A7P250"/>
<protein>
    <recommendedName>
        <fullName evidence="3">Chemotaxis protein</fullName>
    </recommendedName>
</protein>
<comment type="caution">
    <text evidence="1">The sequence shown here is derived from an EMBL/GenBank/DDBJ whole genome shotgun (WGS) entry which is preliminary data.</text>
</comment>
<organism evidence="1 2">
    <name type="scientific">Gallibacterium salpingitidis</name>
    <dbReference type="NCBI Taxonomy" id="505341"/>
    <lineage>
        <taxon>Bacteria</taxon>
        <taxon>Pseudomonadati</taxon>
        <taxon>Pseudomonadota</taxon>
        <taxon>Gammaproteobacteria</taxon>
        <taxon>Pasteurellales</taxon>
        <taxon>Pasteurellaceae</taxon>
        <taxon>Gallibacterium</taxon>
    </lineage>
</organism>
<dbReference type="OrthoDB" id="5540856at2"/>
<name>A0A1A7P250_9PAST</name>
<dbReference type="Proteomes" id="UP000092649">
    <property type="component" value="Unassembled WGS sequence"/>
</dbReference>
<evidence type="ECO:0000313" key="2">
    <source>
        <dbReference type="Proteomes" id="UP000092649"/>
    </source>
</evidence>
<gene>
    <name evidence="1" type="ORF">QS62_04085</name>
</gene>
<evidence type="ECO:0000313" key="1">
    <source>
        <dbReference type="EMBL" id="OBW95304.1"/>
    </source>
</evidence>
<sequence length="568" mass="66443">MKLVIKQYLSSLKERGELEVLLPELLSQMGFEVFLKPGIGSRQYGVDIAAYGSLSDSLEKKVYLFCVKGGDLDRTNWNGSTPQDVRPSIEEILDVFIDSHIPVQYKSASVEICLCFGGDIKENIRQSVTSYMRKMKEKYPDIDFSEWNGDYLSSLVERYFLREELLPKNSDCRGLLRKSLAMINEPDMSYKYFKDLIKLLANFDELTIREQLTRIRQIYLSLYILYSWSKSENNLESVFLSSEFTILYTWDIVKVSFDNKRGSGDKILNIFYNVITLYLTILREYIKNKILPYVDIRYGLSNAVGTSCDVAINMKLFDVLGRLSLYGLWLIWYRKNVISYDQELADNIDYEINKVQASIIKFINNNPILFTPYKEEQVIDLSLAYLFLSSDPQAVKEFSKYIYQMCICIKYMFSIHGKYPSVINNYEELLEHPLEKTDQYREKITQASVLFPHLAIFSALMMDDESYKNVQCIIGQFLFHCNLQIYFFNELSEEYFYRNIDSHGAVLNDFNLNKEQSDFLKFISDECERSDEILKKMSAIAHGYWPLILAGCRHYNLPIPINFMFNDF</sequence>
<reference evidence="1 2" key="1">
    <citation type="submission" date="2014-11" db="EMBL/GenBank/DDBJ databases">
        <title>Pan-genome of Gallibacterium spp.</title>
        <authorList>
            <person name="Kudirkiene E."/>
            <person name="Bojesen A.M."/>
        </authorList>
    </citation>
    <scope>NUCLEOTIDE SEQUENCE [LARGE SCALE GENOMIC DNA]</scope>
    <source>
        <strain evidence="1 2">F150</strain>
    </source>
</reference>
<evidence type="ECO:0008006" key="3">
    <source>
        <dbReference type="Google" id="ProtNLM"/>
    </source>
</evidence>
<dbReference type="RefSeq" id="WP_066106331.1">
    <property type="nucleotide sequence ID" value="NZ_JTJL01000013.1"/>
</dbReference>
<accession>A0A1A7P250</accession>
<dbReference type="PATRIC" id="fig|505341.3.peg.827"/>
<proteinExistence type="predicted"/>
<keyword evidence="2" id="KW-1185">Reference proteome</keyword>
<dbReference type="EMBL" id="JTJL01000013">
    <property type="protein sequence ID" value="OBW95304.1"/>
    <property type="molecule type" value="Genomic_DNA"/>
</dbReference>